<protein>
    <submittedName>
        <fullName evidence="1">8337_t:CDS:1</fullName>
    </submittedName>
</protein>
<proteinExistence type="predicted"/>
<feature type="non-terminal residue" evidence="1">
    <location>
        <position position="1"/>
    </location>
</feature>
<sequence length="110" mass="12697">DRMQNSSFDTYIGANTIQDSILKNNFLAKNVNDKNIDLELCQHYKSKICALQCLVEHLNNELSANNLQHVEGMVNIMKHIFTIINDIESSQCKCRHSETLKKSKPWTLFL</sequence>
<reference evidence="1 2" key="1">
    <citation type="submission" date="2021-06" db="EMBL/GenBank/DDBJ databases">
        <authorList>
            <person name="Kallberg Y."/>
            <person name="Tangrot J."/>
            <person name="Rosling A."/>
        </authorList>
    </citation>
    <scope>NUCLEOTIDE SEQUENCE [LARGE SCALE GENOMIC DNA]</scope>
    <source>
        <strain evidence="1 2">120-4 pot B 10/14</strain>
    </source>
</reference>
<organism evidence="1 2">
    <name type="scientific">Gigaspora margarita</name>
    <dbReference type="NCBI Taxonomy" id="4874"/>
    <lineage>
        <taxon>Eukaryota</taxon>
        <taxon>Fungi</taxon>
        <taxon>Fungi incertae sedis</taxon>
        <taxon>Mucoromycota</taxon>
        <taxon>Glomeromycotina</taxon>
        <taxon>Glomeromycetes</taxon>
        <taxon>Diversisporales</taxon>
        <taxon>Gigasporaceae</taxon>
        <taxon>Gigaspora</taxon>
    </lineage>
</organism>
<keyword evidence="2" id="KW-1185">Reference proteome</keyword>
<comment type="caution">
    <text evidence="1">The sequence shown here is derived from an EMBL/GenBank/DDBJ whole genome shotgun (WGS) entry which is preliminary data.</text>
</comment>
<evidence type="ECO:0000313" key="1">
    <source>
        <dbReference type="EMBL" id="CAG8777600.1"/>
    </source>
</evidence>
<dbReference type="Proteomes" id="UP000789901">
    <property type="component" value="Unassembled WGS sequence"/>
</dbReference>
<evidence type="ECO:0000313" key="2">
    <source>
        <dbReference type="Proteomes" id="UP000789901"/>
    </source>
</evidence>
<name>A0ABN7VJ89_GIGMA</name>
<dbReference type="EMBL" id="CAJVQB010015955">
    <property type="protein sequence ID" value="CAG8777600.1"/>
    <property type="molecule type" value="Genomic_DNA"/>
</dbReference>
<accession>A0ABN7VJ89</accession>
<gene>
    <name evidence="1" type="ORF">GMARGA_LOCUS19270</name>
</gene>